<dbReference type="OrthoDB" id="9814204at2"/>
<keyword evidence="4" id="KW-1185">Reference proteome</keyword>
<evidence type="ECO:0000256" key="1">
    <source>
        <dbReference type="SAM" id="MobiDB-lite"/>
    </source>
</evidence>
<gene>
    <name evidence="3" type="ORF">EI983_04435</name>
</gene>
<dbReference type="AlphaFoldDB" id="A0A6I6IN95"/>
<dbReference type="SUPFAM" id="SSF56601">
    <property type="entry name" value="beta-lactamase/transpeptidase-like"/>
    <property type="match status" value="1"/>
</dbReference>
<dbReference type="PANTHER" id="PTHR43283:SF7">
    <property type="entry name" value="BETA-LACTAMASE-RELATED DOMAIN-CONTAINING PROTEIN"/>
    <property type="match status" value="1"/>
</dbReference>
<feature type="region of interest" description="Disordered" evidence="1">
    <location>
        <begin position="1"/>
        <end position="25"/>
    </location>
</feature>
<reference evidence="4" key="1">
    <citation type="submission" date="2018-12" db="EMBL/GenBank/DDBJ databases">
        <title>Complete genome sequence of Roseovarius sp. MME-070.</title>
        <authorList>
            <person name="Nam Y.-D."/>
            <person name="Kang J."/>
            <person name="Chung W.-H."/>
            <person name="Park Y.S."/>
        </authorList>
    </citation>
    <scope>NUCLEOTIDE SEQUENCE [LARGE SCALE GENOMIC DNA]</scope>
    <source>
        <strain evidence="4">MME-070</strain>
    </source>
</reference>
<evidence type="ECO:0000313" key="3">
    <source>
        <dbReference type="EMBL" id="QGX97564.1"/>
    </source>
</evidence>
<dbReference type="GO" id="GO:0016787">
    <property type="term" value="F:hydrolase activity"/>
    <property type="evidence" value="ECO:0007669"/>
    <property type="project" value="UniProtKB-KW"/>
</dbReference>
<dbReference type="InterPro" id="IPR012338">
    <property type="entry name" value="Beta-lactam/transpept-like"/>
</dbReference>
<proteinExistence type="predicted"/>
<dbReference type="PANTHER" id="PTHR43283">
    <property type="entry name" value="BETA-LACTAMASE-RELATED"/>
    <property type="match status" value="1"/>
</dbReference>
<dbReference type="RefSeq" id="WP_157706199.1">
    <property type="nucleotide sequence ID" value="NZ_CP034348.1"/>
</dbReference>
<sequence>MPETRRNADLHVSSGNKPRWNQPATRRHGFHNAHRMFRRALSLRAAEQVVLEEAEDAALAARNEVAMLTGRAEFSALVVAEGGRLLLARHAADFPADQPHSIQSISKLTMHLIASRLIAEGRLDPAHMVERYVPEIGSGFRGAQVQDVLDMNVINHFSEDYDDPYAEVYAEEEALGFRLPEPGREEPTMLSFLCGITGDDLRNPGDTIRYSSANTDLLTVICDRLCPGALPGMLEEIAEAAGVEGCFHMSLSRKGLPAFSGGGCLTATDLARFGLLLVRVAQGTEARVGDTARTRSALSRTHRHLPAPRDHIRYADQMMTDGRWIGHSGYGGQFLMADTVSGRVVAYLSVLENESAFSAEYMADTIAAMEALLPPLG</sequence>
<accession>A0A6I6IN95</accession>
<dbReference type="Pfam" id="PF00144">
    <property type="entry name" value="Beta-lactamase"/>
    <property type="match status" value="1"/>
</dbReference>
<dbReference type="InterPro" id="IPR050789">
    <property type="entry name" value="Diverse_Enzym_Activities"/>
</dbReference>
<organism evidence="3 4">
    <name type="scientific">Roseovarius faecimaris</name>
    <dbReference type="NCBI Taxonomy" id="2494550"/>
    <lineage>
        <taxon>Bacteria</taxon>
        <taxon>Pseudomonadati</taxon>
        <taxon>Pseudomonadota</taxon>
        <taxon>Alphaproteobacteria</taxon>
        <taxon>Rhodobacterales</taxon>
        <taxon>Roseobacteraceae</taxon>
        <taxon>Roseovarius</taxon>
    </lineage>
</organism>
<keyword evidence="3" id="KW-0378">Hydrolase</keyword>
<name>A0A6I6IN95_9RHOB</name>
<dbReference type="KEGG" id="rom:EI983_04435"/>
<dbReference type="EMBL" id="CP034348">
    <property type="protein sequence ID" value="QGX97564.1"/>
    <property type="molecule type" value="Genomic_DNA"/>
</dbReference>
<dbReference type="Proteomes" id="UP000428330">
    <property type="component" value="Chromosome"/>
</dbReference>
<dbReference type="Gene3D" id="3.40.710.10">
    <property type="entry name" value="DD-peptidase/beta-lactamase superfamily"/>
    <property type="match status" value="1"/>
</dbReference>
<protein>
    <submittedName>
        <fullName evidence="3">Class C beta-lactamase-related serine hydrolase</fullName>
    </submittedName>
</protein>
<dbReference type="InterPro" id="IPR001466">
    <property type="entry name" value="Beta-lactam-related"/>
</dbReference>
<evidence type="ECO:0000313" key="4">
    <source>
        <dbReference type="Proteomes" id="UP000428330"/>
    </source>
</evidence>
<feature type="domain" description="Beta-lactamase-related" evidence="2">
    <location>
        <begin position="76"/>
        <end position="353"/>
    </location>
</feature>
<evidence type="ECO:0000259" key="2">
    <source>
        <dbReference type="Pfam" id="PF00144"/>
    </source>
</evidence>